<reference evidence="13" key="1">
    <citation type="submission" date="2015-04" db="UniProtKB">
        <authorList>
            <consortium name="EnsemblPlants"/>
        </authorList>
    </citation>
    <scope>IDENTIFICATION</scope>
    <source>
        <strain evidence="13">SL10</strain>
    </source>
</reference>
<feature type="domain" description="Disease resistance N-terminal" evidence="10">
    <location>
        <begin position="1177"/>
        <end position="1266"/>
    </location>
</feature>
<feature type="domain" description="NB-ARC" evidence="9">
    <location>
        <begin position="1345"/>
        <end position="1513"/>
    </location>
</feature>
<dbReference type="CDD" id="cd14798">
    <property type="entry name" value="RX-CC_like"/>
    <property type="match status" value="2"/>
</dbReference>
<dbReference type="PRINTS" id="PR00364">
    <property type="entry name" value="DISEASERSIST"/>
</dbReference>
<feature type="domain" description="Disease resistance protein winged helix" evidence="11">
    <location>
        <begin position="525"/>
        <end position="594"/>
    </location>
</feature>
<dbReference type="GO" id="GO:0002758">
    <property type="term" value="P:innate immune response-activating signaling pathway"/>
    <property type="evidence" value="ECO:0007669"/>
    <property type="project" value="UniProtKB-ARBA"/>
</dbReference>
<evidence type="ECO:0000313" key="13">
    <source>
        <dbReference type="EnsemblPlants" id="ONIVA11G18110.4"/>
    </source>
</evidence>
<feature type="region of interest" description="Disordered" evidence="8">
    <location>
        <begin position="1116"/>
        <end position="1145"/>
    </location>
</feature>
<dbReference type="InterPro" id="IPR038005">
    <property type="entry name" value="RX-like_CC"/>
</dbReference>
<dbReference type="InterPro" id="IPR032675">
    <property type="entry name" value="LRR_dom_sf"/>
</dbReference>
<dbReference type="EnsemblPlants" id="ONIVA11G18110.1">
    <property type="protein sequence ID" value="ONIVA11G18110.1"/>
    <property type="gene ID" value="ONIVA11G18110"/>
</dbReference>
<feature type="coiled-coil region" evidence="7">
    <location>
        <begin position="1285"/>
        <end position="1312"/>
    </location>
</feature>
<dbReference type="eggNOG" id="KOG4658">
    <property type="taxonomic scope" value="Eukaryota"/>
</dbReference>
<feature type="domain" description="Disease resistance R13L4/SHOC-2-like LRR" evidence="12">
    <location>
        <begin position="646"/>
        <end position="1001"/>
    </location>
</feature>
<dbReference type="SUPFAM" id="SSF52058">
    <property type="entry name" value="L domain-like"/>
    <property type="match status" value="2"/>
</dbReference>
<dbReference type="Gramene" id="ONIVA11G18110.1">
    <property type="protein sequence ID" value="ONIVA11G18110.1"/>
    <property type="gene ID" value="ONIVA11G18110"/>
</dbReference>
<dbReference type="Gene3D" id="3.40.50.300">
    <property type="entry name" value="P-loop containing nucleotide triphosphate hydrolases"/>
    <property type="match status" value="2"/>
</dbReference>
<keyword evidence="6 7" id="KW-0175">Coiled coil</keyword>
<dbReference type="PANTHER" id="PTHR23155:SF1116">
    <property type="entry name" value="OS12G0273300 PROTEIN"/>
    <property type="match status" value="1"/>
</dbReference>
<evidence type="ECO:0000259" key="10">
    <source>
        <dbReference type="Pfam" id="PF18052"/>
    </source>
</evidence>
<dbReference type="InterPro" id="IPR058922">
    <property type="entry name" value="WHD_DRP"/>
</dbReference>
<evidence type="ECO:0000256" key="3">
    <source>
        <dbReference type="ARBA" id="ARBA00022737"/>
    </source>
</evidence>
<evidence type="ECO:0000256" key="2">
    <source>
        <dbReference type="ARBA" id="ARBA00022614"/>
    </source>
</evidence>
<keyword evidence="2" id="KW-0433">Leucine-rich repeat</keyword>
<feature type="compositionally biased region" description="Basic and acidic residues" evidence="8">
    <location>
        <begin position="2098"/>
        <end position="2111"/>
    </location>
</feature>
<evidence type="ECO:0000313" key="14">
    <source>
        <dbReference type="Proteomes" id="UP000006591"/>
    </source>
</evidence>
<dbReference type="EnsemblPlants" id="ONIVA11G18110.4">
    <property type="protein sequence ID" value="ONIVA11G18110.4"/>
    <property type="gene ID" value="ONIVA11G18110"/>
</dbReference>
<evidence type="ECO:0000256" key="8">
    <source>
        <dbReference type="SAM" id="MobiDB-lite"/>
    </source>
</evidence>
<evidence type="ECO:0000256" key="1">
    <source>
        <dbReference type="ARBA" id="ARBA00008894"/>
    </source>
</evidence>
<dbReference type="Gene3D" id="1.10.10.10">
    <property type="entry name" value="Winged helix-like DNA-binding domain superfamily/Winged helix DNA-binding domain"/>
    <property type="match status" value="2"/>
</dbReference>
<dbReference type="InterPro" id="IPR042197">
    <property type="entry name" value="Apaf_helical"/>
</dbReference>
<dbReference type="Proteomes" id="UP000006591">
    <property type="component" value="Chromosome 11"/>
</dbReference>
<dbReference type="Pfam" id="PF23598">
    <property type="entry name" value="LRR_14"/>
    <property type="match status" value="3"/>
</dbReference>
<evidence type="ECO:0000259" key="11">
    <source>
        <dbReference type="Pfam" id="PF23559"/>
    </source>
</evidence>
<keyword evidence="3" id="KW-0677">Repeat</keyword>
<dbReference type="GO" id="GO:0009626">
    <property type="term" value="P:plant-type hypersensitive response"/>
    <property type="evidence" value="ECO:0007669"/>
    <property type="project" value="UniProtKB-ARBA"/>
</dbReference>
<feature type="domain" description="Disease resistance N-terminal" evidence="10">
    <location>
        <begin position="99"/>
        <end position="185"/>
    </location>
</feature>
<dbReference type="Gene3D" id="1.20.5.4130">
    <property type="match status" value="2"/>
</dbReference>
<dbReference type="GO" id="GO:0043531">
    <property type="term" value="F:ADP binding"/>
    <property type="evidence" value="ECO:0007669"/>
    <property type="project" value="InterPro"/>
</dbReference>
<dbReference type="FunFam" id="3.40.50.300:FF:001091">
    <property type="entry name" value="Probable disease resistance protein At1g61300"/>
    <property type="match status" value="2"/>
</dbReference>
<comment type="similarity">
    <text evidence="1">Belongs to the disease resistance NB-LRR family.</text>
</comment>
<reference evidence="13" key="2">
    <citation type="submission" date="2018-04" db="EMBL/GenBank/DDBJ databases">
        <title>OnivRS2 (Oryza nivara Reference Sequence Version 2).</title>
        <authorList>
            <person name="Zhang J."/>
            <person name="Kudrna D."/>
            <person name="Lee S."/>
            <person name="Talag J."/>
            <person name="Rajasekar S."/>
            <person name="Welchert J."/>
            <person name="Hsing Y.-I."/>
            <person name="Wing R.A."/>
        </authorList>
    </citation>
    <scope>NUCLEOTIDE SEQUENCE [LARGE SCALE GENOMIC DNA]</scope>
    <source>
        <strain evidence="13">SL10</strain>
    </source>
</reference>
<dbReference type="STRING" id="4536.A0A0E0J3Q1"/>
<keyword evidence="14" id="KW-1185">Reference proteome</keyword>
<dbReference type="InterPro" id="IPR041118">
    <property type="entry name" value="Rx_N"/>
</dbReference>
<dbReference type="FunFam" id="1.10.10.10:FF:000322">
    <property type="entry name" value="Probable disease resistance protein At1g63360"/>
    <property type="match status" value="2"/>
</dbReference>
<feature type="domain" description="Disease resistance R13L4/SHOC-2-like LRR" evidence="12">
    <location>
        <begin position="1043"/>
        <end position="1104"/>
    </location>
</feature>
<organism evidence="13">
    <name type="scientific">Oryza nivara</name>
    <name type="common">Indian wild rice</name>
    <name type="synonym">Oryza sativa f. spontanea</name>
    <dbReference type="NCBI Taxonomy" id="4536"/>
    <lineage>
        <taxon>Eukaryota</taxon>
        <taxon>Viridiplantae</taxon>
        <taxon>Streptophyta</taxon>
        <taxon>Embryophyta</taxon>
        <taxon>Tracheophyta</taxon>
        <taxon>Spermatophyta</taxon>
        <taxon>Magnoliopsida</taxon>
        <taxon>Liliopsida</taxon>
        <taxon>Poales</taxon>
        <taxon>Poaceae</taxon>
        <taxon>BOP clade</taxon>
        <taxon>Oryzoideae</taxon>
        <taxon>Oryzeae</taxon>
        <taxon>Oryzinae</taxon>
        <taxon>Oryza</taxon>
    </lineage>
</organism>
<dbReference type="InterPro" id="IPR027417">
    <property type="entry name" value="P-loop_NTPase"/>
</dbReference>
<evidence type="ECO:0008006" key="15">
    <source>
        <dbReference type="Google" id="ProtNLM"/>
    </source>
</evidence>
<dbReference type="Pfam" id="PF23559">
    <property type="entry name" value="WHD_DRP"/>
    <property type="match status" value="2"/>
</dbReference>
<dbReference type="InterPro" id="IPR002182">
    <property type="entry name" value="NB-ARC"/>
</dbReference>
<dbReference type="Pfam" id="PF18052">
    <property type="entry name" value="Rx_N"/>
    <property type="match status" value="2"/>
</dbReference>
<dbReference type="InterPro" id="IPR044974">
    <property type="entry name" value="Disease_R_plants"/>
</dbReference>
<feature type="domain" description="Disease resistance R13L4/SHOC-2-like LRR" evidence="12">
    <location>
        <begin position="1725"/>
        <end position="2077"/>
    </location>
</feature>
<accession>A0A0E0J3Q1</accession>
<evidence type="ECO:0000256" key="4">
    <source>
        <dbReference type="ARBA" id="ARBA00022741"/>
    </source>
</evidence>
<dbReference type="InterPro" id="IPR055414">
    <property type="entry name" value="LRR_R13L4/SHOC2-like"/>
</dbReference>
<feature type="domain" description="NB-ARC" evidence="9">
    <location>
        <begin position="265"/>
        <end position="435"/>
    </location>
</feature>
<evidence type="ECO:0000259" key="9">
    <source>
        <dbReference type="Pfam" id="PF00931"/>
    </source>
</evidence>
<feature type="region of interest" description="Disordered" evidence="8">
    <location>
        <begin position="2089"/>
        <end position="2111"/>
    </location>
</feature>
<feature type="region of interest" description="Disordered" evidence="8">
    <location>
        <begin position="1013"/>
        <end position="1034"/>
    </location>
</feature>
<dbReference type="InterPro" id="IPR036388">
    <property type="entry name" value="WH-like_DNA-bd_sf"/>
</dbReference>
<dbReference type="Gene3D" id="1.10.8.430">
    <property type="entry name" value="Helical domain of apoptotic protease-activating factors"/>
    <property type="match status" value="2"/>
</dbReference>
<keyword evidence="4" id="KW-0547">Nucleotide-binding</keyword>
<evidence type="ECO:0000256" key="5">
    <source>
        <dbReference type="ARBA" id="ARBA00022821"/>
    </source>
</evidence>
<dbReference type="GO" id="GO:0042742">
    <property type="term" value="P:defense response to bacterium"/>
    <property type="evidence" value="ECO:0007669"/>
    <property type="project" value="UniProtKB-ARBA"/>
</dbReference>
<dbReference type="PANTHER" id="PTHR23155">
    <property type="entry name" value="DISEASE RESISTANCE PROTEIN RP"/>
    <property type="match status" value="1"/>
</dbReference>
<feature type="domain" description="Disease resistance protein winged helix" evidence="11">
    <location>
        <begin position="1603"/>
        <end position="1673"/>
    </location>
</feature>
<evidence type="ECO:0000256" key="7">
    <source>
        <dbReference type="SAM" id="Coils"/>
    </source>
</evidence>
<feature type="coiled-coil region" evidence="7">
    <location>
        <begin position="207"/>
        <end position="234"/>
    </location>
</feature>
<protein>
    <recommendedName>
        <fullName evidence="15">NB-ARC domain-containing protein</fullName>
    </recommendedName>
</protein>
<sequence length="2193" mass="249233">MSHSLQILSSPWRLHPPEQKDLLHHQQQQQHQPRAARSQEKELGSPILLQDIDSASQNGFMCEPRQLSGGEQHHIIITINREEGGGRSKPSGMEFATGAMGTLLPKLVELLKEQYDLQKSVKEGITFLIAELKSIQAALEKVSKVPLDQLDEQTKIWAWDIRELSYDIEDNIDTFMICVDGLEPAKKQNLTWLIDKCHKSLSKIKIRHKIANEIKDIKSQVREVMERRDRYKIDDVATIPPTFVDPRILTLYENVTKLVGVDKASDDLMKRLSVGDEAPKKLKMVSVVGIGGLGKTTLSKVVFDKLKLQFDCAAFVPVGQNPEIKKVLKDILVELNKDKYMSFDVTTVNERHMINELREYLDNRRYLIVIDDVWETSKWNIIKCALIDSNRGSRVIITTRIYQVANEAAEEFGGVYMMEPLSDDNSKKLFYNRIFGVACSSSTGNQSVEATKKILHKCGGIPLSIIAIASLLVDKPTGDWSIIYDSIGFGTGDRNEAVQNTRKILSFSYYHLPSYLKTCMLYLSIYPEDHLIKKDTLIWKWVAEGFVQEEQDKALFEVGERYFSELINRSMIQPMENDGKISGCHIHDMVLDLIRNIIAEENFVKVFDKLHEVHRLSSQRSTVRRIALHESWNQGKNNDLAVGMTQLRSFSAIKCTISMMPSLLSFQVLRVLELQGCNVTGGLYLKHIGKLRQLRYLGMRGTRVAELPVEIGNLMHLQTLDVRYTGLKELPSTICKLSKLMRLCVAGGTGVLMGGWNLSSLQYLKMGYGCIKSNKDFAIEVGKLMELRILKIYVENKFDKGTKNALLQSLCCLRRLQNLMIDFPLPFQNTMSIWDGWDLWEPSPQLRVFRICGIELPRLPEWVNSMCVPYLSELRLDVVAMEARDLDMLARMPALRTLCLRTQARFSWTVGGAGLFPNLRFCRMDIALTFLQGAMPMLMKLQLWLWASEYCAATDVGLGHLPLLNRVEVILHCCDATTRQVEEAEAAWRHMVNSHPNRPAIRVSRLEEYRMKGDEDNDDEEISAKDHVDGNCDDGNSAYTDQELQLWLWASEYCAATDVGLGHLPLLNRVEVILHCCDATTRQVEEAEAAWRHMVNSHPNRPAIRVSRLEEYRMKGDEDNDDEEISAKDHVDGNCDDGNSAYTDQELSGGEQHLIIITRNRELGSSEPSGMEFATGAMGTLFPKLAELLKEEYDLQNSVKEGITFLMAELQSIQAALEKISKVPLDQLDKQTKIWAWDIRELSYDIEDNIDMFMVRVDGLEPAKKHNFTWLIDKCHKSLSKIKIRHKIANEIKDIKSQVKEVMERRDRYKIDDVATNLPTYVDPRILTLYENVTKLVGIDKASDDLMRRLSVGDEAPKKLKMVSVVGIGGLGKTTLSKVVFDMLKLQFDCAAFVPVGQDHEIKKVLKDILVELNKDKYMSFDVTGVSERHMINELREYLDNRRYLIVIDDIWEPSKWNIIKLALIDSSCGSRVITTTRIHQVANEVAKEFGDVYVMKPLSDDNSKTLFYNRIFGVACNGPTGNQSVEATEKILKRCGGIPLSIITIASLLVDKPAREWSVIYDSISFGTGDQNEAVQNMRKILSFSYYHLPSYLKTCMLYLSIYPEDHLIYKDTLIWKWIAEGFVHEEQDKGLFEVGERYFIELINKSMIQPIEDYFCNVSGCRIHDMVLDLIRKIAAEGNFVKVFDKLHEMHGLSSQRTTIRRIALHKSWNQGKNNDLAVGMTHLRSFNAINCNINMMPSLLSFNVLRVLDLDDCNVTGGLYLKHIGKLRQLRYLGMKNTSVAELPTEIGDLVNLQTLDVWEKGLRELPSTICKLSKLMRLSVFGITTVPMGFGNLSSLQYLELAEGTIKSIADIAMEVGKLMELKILSISLDKFDEGTEKALIQSLCGLRRLRNLSIDFWLCKSTMIWQGWDHWEPPPQLREFCIFDVMLPWLPEWVNSMCVPYLSELRLDVVAIEARDLDMLARMPALRTLCLITQARFSWTVGGAGLFPNLRFCRMDIALTFLQGAMPMLTQLELWLWASEYCAATDVGLGHLPLLNRVEVSLDCAGATGRQVEEAEAAWRRMVNSHPNRPAIVMDQLRKYQMKGNEDNDEGEISAKDHVDGDSDDEISAHMDQELDSDAAKEEKEEEILRTNLELALCTHSGLLGYKVKLSEAITAKETDLKGNYSESITTNRIVKATDLSSIYASSS</sequence>
<name>A0A0E0J3Q1_ORYNI</name>
<proteinExistence type="inferred from homology"/>
<dbReference type="Pfam" id="PF00931">
    <property type="entry name" value="NB-ARC"/>
    <property type="match status" value="2"/>
</dbReference>
<evidence type="ECO:0000256" key="6">
    <source>
        <dbReference type="ARBA" id="ARBA00023054"/>
    </source>
</evidence>
<feature type="region of interest" description="Disordered" evidence="8">
    <location>
        <begin position="21"/>
        <end position="42"/>
    </location>
</feature>
<dbReference type="SUPFAM" id="SSF52540">
    <property type="entry name" value="P-loop containing nucleoside triphosphate hydrolases"/>
    <property type="match status" value="2"/>
</dbReference>
<keyword evidence="5" id="KW-0611">Plant defense</keyword>
<evidence type="ECO:0000259" key="12">
    <source>
        <dbReference type="Pfam" id="PF23598"/>
    </source>
</evidence>
<dbReference type="Gene3D" id="3.80.10.10">
    <property type="entry name" value="Ribonuclease Inhibitor"/>
    <property type="match status" value="2"/>
</dbReference>
<dbReference type="Gramene" id="ONIVA11G18110.4">
    <property type="protein sequence ID" value="ONIVA11G18110.4"/>
    <property type="gene ID" value="ONIVA11G18110"/>
</dbReference>